<sequence>FGQQHFRENVPSQSDDLFAIIYTSGTTGLSKGVMLSHNNLLVALCSVYYETEEPPGSRIIFYLPLTHICGILIEGFAIGTNFIPWANQIFRVLDYETLVKNDVVVNELLQRLNIYGKNNGLKGFEQVKAVHLDNIAFSVENGLLTNLLNF</sequence>
<name>A0A9N9K8F9_9GLOM</name>
<organism evidence="4 5">
    <name type="scientific">Cetraspora pellucida</name>
    <dbReference type="NCBI Taxonomy" id="1433469"/>
    <lineage>
        <taxon>Eukaryota</taxon>
        <taxon>Fungi</taxon>
        <taxon>Fungi incertae sedis</taxon>
        <taxon>Mucoromycota</taxon>
        <taxon>Glomeromycotina</taxon>
        <taxon>Glomeromycetes</taxon>
        <taxon>Diversisporales</taxon>
        <taxon>Gigasporaceae</taxon>
        <taxon>Cetraspora</taxon>
    </lineage>
</organism>
<dbReference type="PANTHER" id="PTHR43272:SF33">
    <property type="entry name" value="AMP-BINDING DOMAIN-CONTAINING PROTEIN-RELATED"/>
    <property type="match status" value="1"/>
</dbReference>
<reference evidence="4" key="1">
    <citation type="submission" date="2021-06" db="EMBL/GenBank/DDBJ databases">
        <authorList>
            <person name="Kallberg Y."/>
            <person name="Tangrot J."/>
            <person name="Rosling A."/>
        </authorList>
    </citation>
    <scope>NUCLEOTIDE SEQUENCE</scope>
    <source>
        <strain evidence="4">FL966</strain>
    </source>
</reference>
<evidence type="ECO:0000259" key="3">
    <source>
        <dbReference type="Pfam" id="PF00501"/>
    </source>
</evidence>
<protein>
    <submittedName>
        <fullName evidence="4">15024_t:CDS:1</fullName>
    </submittedName>
</protein>
<dbReference type="GO" id="GO:0004467">
    <property type="term" value="F:long-chain fatty acid-CoA ligase activity"/>
    <property type="evidence" value="ECO:0007669"/>
    <property type="project" value="TreeGrafter"/>
</dbReference>
<dbReference type="PROSITE" id="PS00455">
    <property type="entry name" value="AMP_BINDING"/>
    <property type="match status" value="1"/>
</dbReference>
<dbReference type="PANTHER" id="PTHR43272">
    <property type="entry name" value="LONG-CHAIN-FATTY-ACID--COA LIGASE"/>
    <property type="match status" value="1"/>
</dbReference>
<feature type="non-terminal residue" evidence="4">
    <location>
        <position position="1"/>
    </location>
</feature>
<dbReference type="OrthoDB" id="1700726at2759"/>
<feature type="domain" description="AMP-dependent synthetase/ligase" evidence="3">
    <location>
        <begin position="7"/>
        <end position="72"/>
    </location>
</feature>
<comment type="caution">
    <text evidence="4">The sequence shown here is derived from an EMBL/GenBank/DDBJ whole genome shotgun (WGS) entry which is preliminary data.</text>
</comment>
<dbReference type="AlphaFoldDB" id="A0A9N9K8F9"/>
<dbReference type="InterPro" id="IPR042099">
    <property type="entry name" value="ANL_N_sf"/>
</dbReference>
<gene>
    <name evidence="4" type="ORF">CPELLU_LOCUS19228</name>
</gene>
<evidence type="ECO:0000256" key="1">
    <source>
        <dbReference type="ARBA" id="ARBA00022741"/>
    </source>
</evidence>
<accession>A0A9N9K8F9</accession>
<evidence type="ECO:0000313" key="5">
    <source>
        <dbReference type="Proteomes" id="UP000789759"/>
    </source>
</evidence>
<keyword evidence="2" id="KW-0067">ATP-binding</keyword>
<evidence type="ECO:0000256" key="2">
    <source>
        <dbReference type="ARBA" id="ARBA00022840"/>
    </source>
</evidence>
<dbReference type="Gene3D" id="3.40.50.12780">
    <property type="entry name" value="N-terminal domain of ligase-like"/>
    <property type="match status" value="1"/>
</dbReference>
<dbReference type="EMBL" id="CAJVQA010044146">
    <property type="protein sequence ID" value="CAG8816335.1"/>
    <property type="molecule type" value="Genomic_DNA"/>
</dbReference>
<dbReference type="Pfam" id="PF00501">
    <property type="entry name" value="AMP-binding"/>
    <property type="match status" value="1"/>
</dbReference>
<proteinExistence type="predicted"/>
<dbReference type="GO" id="GO:0016020">
    <property type="term" value="C:membrane"/>
    <property type="evidence" value="ECO:0007669"/>
    <property type="project" value="TreeGrafter"/>
</dbReference>
<keyword evidence="1" id="KW-0547">Nucleotide-binding</keyword>
<keyword evidence="5" id="KW-1185">Reference proteome</keyword>
<evidence type="ECO:0000313" key="4">
    <source>
        <dbReference type="EMBL" id="CAG8816335.1"/>
    </source>
</evidence>
<dbReference type="InterPro" id="IPR020845">
    <property type="entry name" value="AMP-binding_CS"/>
</dbReference>
<dbReference type="Proteomes" id="UP000789759">
    <property type="component" value="Unassembled WGS sequence"/>
</dbReference>
<feature type="non-terminal residue" evidence="4">
    <location>
        <position position="150"/>
    </location>
</feature>
<dbReference type="InterPro" id="IPR000873">
    <property type="entry name" value="AMP-dep_synth/lig_dom"/>
</dbReference>
<dbReference type="SUPFAM" id="SSF56801">
    <property type="entry name" value="Acetyl-CoA synthetase-like"/>
    <property type="match status" value="1"/>
</dbReference>
<dbReference type="GO" id="GO:0005524">
    <property type="term" value="F:ATP binding"/>
    <property type="evidence" value="ECO:0007669"/>
    <property type="project" value="UniProtKB-KW"/>
</dbReference>